<evidence type="ECO:0000256" key="2">
    <source>
        <dbReference type="ARBA" id="ARBA00022692"/>
    </source>
</evidence>
<feature type="transmembrane region" description="Helical" evidence="6">
    <location>
        <begin position="362"/>
        <end position="386"/>
    </location>
</feature>
<evidence type="ECO:0000256" key="5">
    <source>
        <dbReference type="SAM" id="MobiDB-lite"/>
    </source>
</evidence>
<keyword evidence="2 6" id="KW-0812">Transmembrane</keyword>
<feature type="domain" description="Major facilitator superfamily (MFS) profile" evidence="7">
    <location>
        <begin position="12"/>
        <end position="384"/>
    </location>
</feature>
<dbReference type="PROSITE" id="PS50850">
    <property type="entry name" value="MFS"/>
    <property type="match status" value="1"/>
</dbReference>
<evidence type="ECO:0000313" key="9">
    <source>
        <dbReference type="Proteomes" id="UP000305778"/>
    </source>
</evidence>
<dbReference type="Pfam" id="PF07690">
    <property type="entry name" value="MFS_1"/>
    <property type="match status" value="1"/>
</dbReference>
<accession>A0A4U0SAM3</accession>
<dbReference type="Proteomes" id="UP000305778">
    <property type="component" value="Unassembled WGS sequence"/>
</dbReference>
<feature type="transmembrane region" description="Helical" evidence="6">
    <location>
        <begin position="279"/>
        <end position="298"/>
    </location>
</feature>
<reference evidence="8 9" key="1">
    <citation type="submission" date="2019-04" db="EMBL/GenBank/DDBJ databases">
        <title>Streptomyces oryziradicis sp. nov., a novel actinomycete isolated from rhizosphere soil of rice (Oryza sativa L.).</title>
        <authorList>
            <person name="Li C."/>
        </authorList>
    </citation>
    <scope>NUCLEOTIDE SEQUENCE [LARGE SCALE GENOMIC DNA]</scope>
    <source>
        <strain evidence="8 9">NEAU-C40</strain>
    </source>
</reference>
<keyword evidence="9" id="KW-1185">Reference proteome</keyword>
<feature type="transmembrane region" description="Helical" evidence="6">
    <location>
        <begin position="141"/>
        <end position="158"/>
    </location>
</feature>
<comment type="caution">
    <text evidence="8">The sequence shown here is derived from an EMBL/GenBank/DDBJ whole genome shotgun (WGS) entry which is preliminary data.</text>
</comment>
<evidence type="ECO:0000259" key="7">
    <source>
        <dbReference type="PROSITE" id="PS50850"/>
    </source>
</evidence>
<dbReference type="OrthoDB" id="151222at2"/>
<dbReference type="InterPro" id="IPR051788">
    <property type="entry name" value="MFS_Transporter"/>
</dbReference>
<dbReference type="SUPFAM" id="SSF103473">
    <property type="entry name" value="MFS general substrate transporter"/>
    <property type="match status" value="1"/>
</dbReference>
<dbReference type="InterPro" id="IPR020846">
    <property type="entry name" value="MFS_dom"/>
</dbReference>
<dbReference type="CDD" id="cd17393">
    <property type="entry name" value="MFS_MosC_like"/>
    <property type="match status" value="1"/>
</dbReference>
<dbReference type="PANTHER" id="PTHR23514:SF13">
    <property type="entry name" value="INNER MEMBRANE PROTEIN YBJJ"/>
    <property type="match status" value="1"/>
</dbReference>
<protein>
    <submittedName>
        <fullName evidence="8">MFS transporter</fullName>
    </submittedName>
</protein>
<evidence type="ECO:0000256" key="1">
    <source>
        <dbReference type="ARBA" id="ARBA00004651"/>
    </source>
</evidence>
<feature type="transmembrane region" description="Helical" evidence="6">
    <location>
        <begin position="247"/>
        <end position="267"/>
    </location>
</feature>
<dbReference type="EMBL" id="SUMC01000041">
    <property type="protein sequence ID" value="TKA06262.1"/>
    <property type="molecule type" value="Genomic_DNA"/>
</dbReference>
<dbReference type="PANTHER" id="PTHR23514">
    <property type="entry name" value="BYPASS OF STOP CODON PROTEIN 6"/>
    <property type="match status" value="1"/>
</dbReference>
<dbReference type="InterPro" id="IPR011701">
    <property type="entry name" value="MFS"/>
</dbReference>
<comment type="subcellular location">
    <subcellularLocation>
        <location evidence="1">Cell membrane</location>
        <topology evidence="1">Multi-pass membrane protein</topology>
    </subcellularLocation>
</comment>
<evidence type="ECO:0000313" key="8">
    <source>
        <dbReference type="EMBL" id="TKA06262.1"/>
    </source>
</evidence>
<feature type="region of interest" description="Disordered" evidence="5">
    <location>
        <begin position="391"/>
        <end position="414"/>
    </location>
</feature>
<feature type="transmembrane region" description="Helical" evidence="6">
    <location>
        <begin position="335"/>
        <end position="356"/>
    </location>
</feature>
<dbReference type="AlphaFoldDB" id="A0A4U0SAM3"/>
<evidence type="ECO:0000256" key="3">
    <source>
        <dbReference type="ARBA" id="ARBA00022989"/>
    </source>
</evidence>
<keyword evidence="3 6" id="KW-1133">Transmembrane helix</keyword>
<sequence length="414" mass="42160">MDRTARGALRRGRTATTLLFLLFGTALGAWTSRIPTVKTRLGLSDGLLSLALLAFATGAIVGMLVLGRLADRYGSTRVMIPTAVLEGLLLVPPAYMPGLPALMLALFLFGLVHGTLNIAMNANAIEIQRAWGRPIMSSFHAVYSIGGFLGSAAGGLFARQGASAGVTFASVGGAVVIMAVWAASWALPRALVPALPEKAPTGSPSKSVIRSFDLWFLGTLAMCALVGEGTAADWSAVYLRDSLDSTAGFAAAAFAAFSVMMTVGRLLGDRLAARFGPVLLVRACGVFASVGMTAALLIDRPVAGVIGFACLGAGMSCIAPQVYSAAGQRDPARAGAALSLVVSLGYVGFLIGPVVIGSVSTFIGLPGALAIPALLVLFVALGASALRSPARGRVRGDTAPDAAGRSPLVSGIDS</sequence>
<dbReference type="GO" id="GO:0005886">
    <property type="term" value="C:plasma membrane"/>
    <property type="evidence" value="ECO:0007669"/>
    <property type="project" value="UniProtKB-SubCell"/>
</dbReference>
<organism evidence="8 9">
    <name type="scientific">Actinacidiphila oryziradicis</name>
    <dbReference type="NCBI Taxonomy" id="2571141"/>
    <lineage>
        <taxon>Bacteria</taxon>
        <taxon>Bacillati</taxon>
        <taxon>Actinomycetota</taxon>
        <taxon>Actinomycetes</taxon>
        <taxon>Kitasatosporales</taxon>
        <taxon>Streptomycetaceae</taxon>
        <taxon>Actinacidiphila</taxon>
    </lineage>
</organism>
<dbReference type="Gene3D" id="1.20.1250.20">
    <property type="entry name" value="MFS general substrate transporter like domains"/>
    <property type="match status" value="2"/>
</dbReference>
<feature type="transmembrane region" description="Helical" evidence="6">
    <location>
        <begin position="304"/>
        <end position="323"/>
    </location>
</feature>
<feature type="transmembrane region" description="Helical" evidence="6">
    <location>
        <begin position="164"/>
        <end position="187"/>
    </location>
</feature>
<evidence type="ECO:0000256" key="4">
    <source>
        <dbReference type="ARBA" id="ARBA00023136"/>
    </source>
</evidence>
<name>A0A4U0SAM3_9ACTN</name>
<dbReference type="GO" id="GO:0022857">
    <property type="term" value="F:transmembrane transporter activity"/>
    <property type="evidence" value="ECO:0007669"/>
    <property type="project" value="InterPro"/>
</dbReference>
<feature type="transmembrane region" description="Helical" evidence="6">
    <location>
        <begin position="47"/>
        <end position="66"/>
    </location>
</feature>
<gene>
    <name evidence="8" type="ORF">FCI23_32580</name>
</gene>
<evidence type="ECO:0000256" key="6">
    <source>
        <dbReference type="SAM" id="Phobius"/>
    </source>
</evidence>
<proteinExistence type="predicted"/>
<dbReference type="InterPro" id="IPR036259">
    <property type="entry name" value="MFS_trans_sf"/>
</dbReference>
<keyword evidence="4 6" id="KW-0472">Membrane</keyword>
<dbReference type="RefSeq" id="WP_136727622.1">
    <property type="nucleotide sequence ID" value="NZ_SUMC01000041.1"/>
</dbReference>